<keyword evidence="8" id="KW-1185">Reference proteome</keyword>
<sequence length="220" mass="25466">MGEVKLLGSWGSPFSRRVEMALKHKGVEYEFIDEDLANKSPLLLQYNPVHKKVPVLLHNGKPIAESVVILEYIDETWKTNPIFPKHPYEKAMARFWAKFIDEKCNPAIWQIIWSRDKERDKAIEEAIVHLKTLENELKDKKFFGGETIGVVDIVANLIGFWLGVMQEATGIELVTKERFPILSNWIDEYVSCSVIKENLPPREKLLEAFKSRLNAPAWKY</sequence>
<dbReference type="SFLD" id="SFLDG01152">
    <property type="entry name" value="Main.3:_Omega-_and_Tau-like"/>
    <property type="match status" value="1"/>
</dbReference>
<evidence type="ECO:0000256" key="3">
    <source>
        <dbReference type="ARBA" id="ARBA00047960"/>
    </source>
</evidence>
<keyword evidence="2" id="KW-0808">Transferase</keyword>
<dbReference type="EC" id="2.5.1.18" evidence="1"/>
<dbReference type="Pfam" id="PF02798">
    <property type="entry name" value="GST_N"/>
    <property type="match status" value="1"/>
</dbReference>
<evidence type="ECO:0000313" key="7">
    <source>
        <dbReference type="EMBL" id="KAJ9185283.1"/>
    </source>
</evidence>
<evidence type="ECO:0000259" key="5">
    <source>
        <dbReference type="PROSITE" id="PS50404"/>
    </source>
</evidence>
<name>A0ABQ9MZ36_HEVBR</name>
<dbReference type="SFLD" id="SFLDG00358">
    <property type="entry name" value="Main_(cytGST)"/>
    <property type="match status" value="1"/>
</dbReference>
<feature type="domain" description="GST N-terminal" evidence="5">
    <location>
        <begin position="2"/>
        <end position="81"/>
    </location>
</feature>
<dbReference type="SUPFAM" id="SSF47616">
    <property type="entry name" value="GST C-terminal domain-like"/>
    <property type="match status" value="1"/>
</dbReference>
<feature type="domain" description="GST C-terminal" evidence="6">
    <location>
        <begin position="86"/>
        <end position="217"/>
    </location>
</feature>
<dbReference type="InterPro" id="IPR004045">
    <property type="entry name" value="Glutathione_S-Trfase_N"/>
</dbReference>
<dbReference type="Pfam" id="PF00043">
    <property type="entry name" value="GST_C"/>
    <property type="match status" value="1"/>
</dbReference>
<dbReference type="SFLD" id="SFLDS00019">
    <property type="entry name" value="Glutathione_Transferase_(cytos"/>
    <property type="match status" value="1"/>
</dbReference>
<evidence type="ECO:0000256" key="2">
    <source>
        <dbReference type="ARBA" id="ARBA00022679"/>
    </source>
</evidence>
<dbReference type="PANTHER" id="PTHR11260">
    <property type="entry name" value="GLUTATHIONE S-TRANSFERASE, GST, SUPERFAMILY, GST DOMAIN CONTAINING"/>
    <property type="match status" value="1"/>
</dbReference>
<dbReference type="InterPro" id="IPR036249">
    <property type="entry name" value="Thioredoxin-like_sf"/>
</dbReference>
<gene>
    <name evidence="7" type="ORF">P3X46_004936</name>
</gene>
<dbReference type="InterPro" id="IPR036282">
    <property type="entry name" value="Glutathione-S-Trfase_C_sf"/>
</dbReference>
<dbReference type="EMBL" id="JARPOI010000003">
    <property type="protein sequence ID" value="KAJ9185283.1"/>
    <property type="molecule type" value="Genomic_DNA"/>
</dbReference>
<dbReference type="CDD" id="cd03058">
    <property type="entry name" value="GST_N_Tau"/>
    <property type="match status" value="1"/>
</dbReference>
<dbReference type="InterPro" id="IPR045073">
    <property type="entry name" value="Omega/Tau-like"/>
</dbReference>
<dbReference type="InterPro" id="IPR040079">
    <property type="entry name" value="Glutathione_S-Trfase"/>
</dbReference>
<dbReference type="InterPro" id="IPR045074">
    <property type="entry name" value="GST_C_Tau"/>
</dbReference>
<organism evidence="7 8">
    <name type="scientific">Hevea brasiliensis</name>
    <name type="common">Para rubber tree</name>
    <name type="synonym">Siphonia brasiliensis</name>
    <dbReference type="NCBI Taxonomy" id="3981"/>
    <lineage>
        <taxon>Eukaryota</taxon>
        <taxon>Viridiplantae</taxon>
        <taxon>Streptophyta</taxon>
        <taxon>Embryophyta</taxon>
        <taxon>Tracheophyta</taxon>
        <taxon>Spermatophyta</taxon>
        <taxon>Magnoliopsida</taxon>
        <taxon>eudicotyledons</taxon>
        <taxon>Gunneridae</taxon>
        <taxon>Pentapetalae</taxon>
        <taxon>rosids</taxon>
        <taxon>fabids</taxon>
        <taxon>Malpighiales</taxon>
        <taxon>Euphorbiaceae</taxon>
        <taxon>Crotonoideae</taxon>
        <taxon>Micrandreae</taxon>
        <taxon>Hevea</taxon>
    </lineage>
</organism>
<evidence type="ECO:0000256" key="1">
    <source>
        <dbReference type="ARBA" id="ARBA00012452"/>
    </source>
</evidence>
<proteinExistence type="inferred from homology"/>
<dbReference type="PANTHER" id="PTHR11260:SF676">
    <property type="entry name" value="GLUTATHIONE S-TRANSFERASE U8"/>
    <property type="match status" value="1"/>
</dbReference>
<dbReference type="PROSITE" id="PS50404">
    <property type="entry name" value="GST_NTER"/>
    <property type="match status" value="1"/>
</dbReference>
<dbReference type="CDD" id="cd03185">
    <property type="entry name" value="GST_C_Tau"/>
    <property type="match status" value="1"/>
</dbReference>
<comment type="catalytic activity">
    <reaction evidence="3">
        <text>RX + glutathione = an S-substituted glutathione + a halide anion + H(+)</text>
        <dbReference type="Rhea" id="RHEA:16437"/>
        <dbReference type="ChEBI" id="CHEBI:15378"/>
        <dbReference type="ChEBI" id="CHEBI:16042"/>
        <dbReference type="ChEBI" id="CHEBI:17792"/>
        <dbReference type="ChEBI" id="CHEBI:57925"/>
        <dbReference type="ChEBI" id="CHEBI:90779"/>
        <dbReference type="EC" id="2.5.1.18"/>
    </reaction>
</comment>
<evidence type="ECO:0000256" key="4">
    <source>
        <dbReference type="RuleBase" id="RU003494"/>
    </source>
</evidence>
<dbReference type="Proteomes" id="UP001174677">
    <property type="component" value="Chromosome 3"/>
</dbReference>
<reference evidence="7" key="1">
    <citation type="journal article" date="2023" name="Plant Biotechnol. J.">
        <title>Chromosome-level wild Hevea brasiliensis genome provides new tools for genomic-assisted breeding and valuable loci to elevate rubber yield.</title>
        <authorList>
            <person name="Cheng H."/>
            <person name="Song X."/>
            <person name="Hu Y."/>
            <person name="Wu T."/>
            <person name="Yang Q."/>
            <person name="An Z."/>
            <person name="Feng S."/>
            <person name="Deng Z."/>
            <person name="Wu W."/>
            <person name="Zeng X."/>
            <person name="Tu M."/>
            <person name="Wang X."/>
            <person name="Huang H."/>
        </authorList>
    </citation>
    <scope>NUCLEOTIDE SEQUENCE</scope>
    <source>
        <strain evidence="7">MT/VB/25A 57/8</strain>
    </source>
</reference>
<dbReference type="InterPro" id="IPR010987">
    <property type="entry name" value="Glutathione-S-Trfase_C-like"/>
</dbReference>
<dbReference type="Gene3D" id="1.20.1050.10">
    <property type="match status" value="1"/>
</dbReference>
<dbReference type="Gene3D" id="3.40.30.10">
    <property type="entry name" value="Glutaredoxin"/>
    <property type="match status" value="1"/>
</dbReference>
<evidence type="ECO:0000313" key="8">
    <source>
        <dbReference type="Proteomes" id="UP001174677"/>
    </source>
</evidence>
<evidence type="ECO:0000259" key="6">
    <source>
        <dbReference type="PROSITE" id="PS50405"/>
    </source>
</evidence>
<comment type="similarity">
    <text evidence="4">Belongs to the GST superfamily.</text>
</comment>
<accession>A0ABQ9MZ36</accession>
<comment type="caution">
    <text evidence="7">The sequence shown here is derived from an EMBL/GenBank/DDBJ whole genome shotgun (WGS) entry which is preliminary data.</text>
</comment>
<dbReference type="SUPFAM" id="SSF52833">
    <property type="entry name" value="Thioredoxin-like"/>
    <property type="match status" value="1"/>
</dbReference>
<protein>
    <recommendedName>
        <fullName evidence="1">glutathione transferase</fullName>
        <ecNumber evidence="1">2.5.1.18</ecNumber>
    </recommendedName>
</protein>
<dbReference type="InterPro" id="IPR004046">
    <property type="entry name" value="GST_C"/>
</dbReference>
<dbReference type="PROSITE" id="PS50405">
    <property type="entry name" value="GST_CTER"/>
    <property type="match status" value="1"/>
</dbReference>